<dbReference type="RefSeq" id="WP_006010979.1">
    <property type="nucleotide sequence ID" value="NZ_BAEQ01000028.1"/>
</dbReference>
<dbReference type="PANTHER" id="PTHR23088:SF27">
    <property type="entry name" value="DEAMINATED GLUTATHIONE AMIDASE"/>
    <property type="match status" value="1"/>
</dbReference>
<dbReference type="STRING" id="1121922.GCA_000428905_01973"/>
<accession>K6ZIE4</accession>
<evidence type="ECO:0000259" key="2">
    <source>
        <dbReference type="PROSITE" id="PS50263"/>
    </source>
</evidence>
<keyword evidence="4" id="KW-1185">Reference proteome</keyword>
<name>K6ZIE4_9ALTE</name>
<sequence>MSHFSIAGLQLALHAGDNLDVLANEIIKTKLRFPWVDMIVLSELGTYGPEKKYASELPNKTENVYCQLAKEQDVWLIPGSFYEQAGSEVFNTTTVINNKGEVVKRYRKIYPFFPYEEGVSCGQDFVVFDVPQGRIGVAICYDLWFPEVARQLTSMGAEVLIYPTLTGTIDRPIELIMAQATAATNQSYVIAINAAGELGNGQSIAVGPQGNIIYQAGVGVEIIPIEVDFELTRRNRERGLHCLGQPLKSFANNQIQFSVYADKAPLKTILKELGPLAIPKINTIKRN</sequence>
<reference evidence="4" key="1">
    <citation type="journal article" date="2014" name="Environ. Microbiol.">
        <title>Comparative genomics of the marine bacterial genus Glaciecola reveals the high degree of genomic diversity and genomic characteristic for cold adaptation.</title>
        <authorList>
            <person name="Qin Q.L."/>
            <person name="Xie B.B."/>
            <person name="Yu Y."/>
            <person name="Shu Y.L."/>
            <person name="Rong J.C."/>
            <person name="Zhang Y.J."/>
            <person name="Zhao D.L."/>
            <person name="Chen X.L."/>
            <person name="Zhang X.Y."/>
            <person name="Chen B."/>
            <person name="Zhou B.C."/>
            <person name="Zhang Y.Z."/>
        </authorList>
    </citation>
    <scope>NUCLEOTIDE SEQUENCE [LARGE SCALE GENOMIC DNA]</scope>
    <source>
        <strain evidence="4">ACAM 615</strain>
    </source>
</reference>
<proteinExistence type="inferred from homology"/>
<dbReference type="AlphaFoldDB" id="K6ZIE4"/>
<dbReference type="InterPro" id="IPR001110">
    <property type="entry name" value="UPF0012_CS"/>
</dbReference>
<protein>
    <submittedName>
        <fullName evidence="3">Amidase</fullName>
        <ecNumber evidence="3">3.5.1.4</ecNumber>
    </submittedName>
</protein>
<evidence type="ECO:0000256" key="1">
    <source>
        <dbReference type="ARBA" id="ARBA00010613"/>
    </source>
</evidence>
<comment type="similarity">
    <text evidence="1">Belongs to the carbon-nitrogen hydrolase superfamily. NIT1/NIT2 family.</text>
</comment>
<dbReference type="InterPro" id="IPR003010">
    <property type="entry name" value="C-N_Hydrolase"/>
</dbReference>
<dbReference type="CDD" id="cd07197">
    <property type="entry name" value="nitrilase"/>
    <property type="match status" value="1"/>
</dbReference>
<comment type="caution">
    <text evidence="3">The sequence shown here is derived from an EMBL/GenBank/DDBJ whole genome shotgun (WGS) entry which is preliminary data.</text>
</comment>
<keyword evidence="3" id="KW-0378">Hydrolase</keyword>
<feature type="domain" description="CN hydrolase" evidence="2">
    <location>
        <begin position="1"/>
        <end position="229"/>
    </location>
</feature>
<evidence type="ECO:0000313" key="4">
    <source>
        <dbReference type="Proteomes" id="UP000006251"/>
    </source>
</evidence>
<dbReference type="EC" id="3.5.1.4" evidence="3"/>
<dbReference type="GO" id="GO:0004040">
    <property type="term" value="F:amidase activity"/>
    <property type="evidence" value="ECO:0007669"/>
    <property type="project" value="UniProtKB-EC"/>
</dbReference>
<dbReference type="Pfam" id="PF00795">
    <property type="entry name" value="CN_hydrolase"/>
    <property type="match status" value="1"/>
</dbReference>
<dbReference type="InterPro" id="IPR036526">
    <property type="entry name" value="C-N_Hydrolase_sf"/>
</dbReference>
<dbReference type="Proteomes" id="UP000006251">
    <property type="component" value="Unassembled WGS sequence"/>
</dbReference>
<dbReference type="PROSITE" id="PS01227">
    <property type="entry name" value="UPF0012"/>
    <property type="match status" value="1"/>
</dbReference>
<dbReference type="SUPFAM" id="SSF56317">
    <property type="entry name" value="Carbon-nitrogen hydrolase"/>
    <property type="match status" value="1"/>
</dbReference>
<dbReference type="OrthoDB" id="9803803at2"/>
<dbReference type="PROSITE" id="PS50263">
    <property type="entry name" value="CN_HYDROLASE"/>
    <property type="match status" value="1"/>
</dbReference>
<evidence type="ECO:0000313" key="3">
    <source>
        <dbReference type="EMBL" id="GAC28663.1"/>
    </source>
</evidence>
<dbReference type="Gene3D" id="3.60.110.10">
    <property type="entry name" value="Carbon-nitrogen hydrolase"/>
    <property type="match status" value="1"/>
</dbReference>
<dbReference type="EMBL" id="BAEQ01000028">
    <property type="protein sequence ID" value="GAC28663.1"/>
    <property type="molecule type" value="Genomic_DNA"/>
</dbReference>
<organism evidence="3 4">
    <name type="scientific">Brumicola pallidula DSM 14239 = ACAM 615</name>
    <dbReference type="NCBI Taxonomy" id="1121922"/>
    <lineage>
        <taxon>Bacteria</taxon>
        <taxon>Pseudomonadati</taxon>
        <taxon>Pseudomonadota</taxon>
        <taxon>Gammaproteobacteria</taxon>
        <taxon>Alteromonadales</taxon>
        <taxon>Alteromonadaceae</taxon>
        <taxon>Brumicola</taxon>
    </lineage>
</organism>
<dbReference type="PANTHER" id="PTHR23088">
    <property type="entry name" value="NITRILASE-RELATED"/>
    <property type="match status" value="1"/>
</dbReference>
<gene>
    <name evidence="3" type="primary">amiE</name>
    <name evidence="3" type="ORF">GPAL_1801</name>
</gene>